<accession>A0ABP8K1F5</accession>
<organism evidence="2 3">
    <name type="scientific">Tsukamurella soli</name>
    <dbReference type="NCBI Taxonomy" id="644556"/>
    <lineage>
        <taxon>Bacteria</taxon>
        <taxon>Bacillati</taxon>
        <taxon>Actinomycetota</taxon>
        <taxon>Actinomycetes</taxon>
        <taxon>Mycobacteriales</taxon>
        <taxon>Tsukamurellaceae</taxon>
        <taxon>Tsukamurella</taxon>
    </lineage>
</organism>
<dbReference type="Proteomes" id="UP001500635">
    <property type="component" value="Unassembled WGS sequence"/>
</dbReference>
<dbReference type="SUPFAM" id="SSF51905">
    <property type="entry name" value="FAD/NAD(P)-binding domain"/>
    <property type="match status" value="1"/>
</dbReference>
<name>A0ABP8K1F5_9ACTN</name>
<evidence type="ECO:0000259" key="1">
    <source>
        <dbReference type="Pfam" id="PF13454"/>
    </source>
</evidence>
<dbReference type="Pfam" id="PF13454">
    <property type="entry name" value="NAD_binding_9"/>
    <property type="match status" value="1"/>
</dbReference>
<comment type="caution">
    <text evidence="2">The sequence shown here is derived from an EMBL/GenBank/DDBJ whole genome shotgun (WGS) entry which is preliminary data.</text>
</comment>
<dbReference type="PANTHER" id="PTHR40254">
    <property type="entry name" value="BLR0577 PROTEIN"/>
    <property type="match status" value="1"/>
</dbReference>
<feature type="domain" description="FAD-dependent urate hydroxylase HpyO/Asp monooxygenase CreE-like FAD/NAD(P)-binding" evidence="1">
    <location>
        <begin position="13"/>
        <end position="189"/>
    </location>
</feature>
<dbReference type="PANTHER" id="PTHR40254:SF1">
    <property type="entry name" value="BLR0577 PROTEIN"/>
    <property type="match status" value="1"/>
</dbReference>
<dbReference type="InterPro" id="IPR052189">
    <property type="entry name" value="L-asp_N-monooxygenase_NS-form"/>
</dbReference>
<dbReference type="InterPro" id="IPR036188">
    <property type="entry name" value="FAD/NAD-bd_sf"/>
</dbReference>
<reference evidence="3" key="1">
    <citation type="journal article" date="2019" name="Int. J. Syst. Evol. Microbiol.">
        <title>The Global Catalogue of Microorganisms (GCM) 10K type strain sequencing project: providing services to taxonomists for standard genome sequencing and annotation.</title>
        <authorList>
            <consortium name="The Broad Institute Genomics Platform"/>
            <consortium name="The Broad Institute Genome Sequencing Center for Infectious Disease"/>
            <person name="Wu L."/>
            <person name="Ma J."/>
        </authorList>
    </citation>
    <scope>NUCLEOTIDE SEQUENCE [LARGE SCALE GENOMIC DNA]</scope>
    <source>
        <strain evidence="3">JCM 17688</strain>
    </source>
</reference>
<evidence type="ECO:0000313" key="2">
    <source>
        <dbReference type="EMBL" id="GAA4399142.1"/>
    </source>
</evidence>
<sequence>MGAIVRPERRIGIVGVGPRGLSVLERIAANAAESGGAARVHLIEARSFGSGDVWRTDQPPTLIMNIVAAQITAYPDETSEIDGPVRTGPSLYEWAAAVAAGTLGVELPADVRDEAATVGADSYCRRSFYGHYLEHAYRSTLAQLPPAVTVVEHRAVAASVTDGADGTQVVTLVDGRRIEVDEVVLALGHSPHALSDAAIAFERFAATVGGVYLPPGNPADADVDAIAPGAWVLVRGLGLCFFDYLSLLTEGRGGRYLPRPDGVGLEYVPSGCEPAIVVGSRRGVPLHARAANEKGDRRYEPVFITEGAIAGLRARAGVRGLDFRRDCWPLIAKEVESVYYARLVAEQFGEPDAARFVAADRATAWGSPAEAAVRAEFRIPGERRWDWERIGRPWSDGDVTSVPAWQAFARDYLVRDVAEAERGNVGSPLKAGLDVLRDIRNEVRSLINDGGIEASSYARDVEGWFNSLHAFLSIGPPSTRIAELIALIDAGVVRLAGPGFTVAVDHERRVFVGTSAVPGDRAESRVLIDAMLPRADLDNTRNLVLADLRHRGHVTAFAIGSHPERRHRTGGVAVTARPFRPIRADGTFHPHRYVFGIPTEGANWVTETGIRPNVNSITIRDSDAIARAALGITRR</sequence>
<gene>
    <name evidence="2" type="ORF">GCM10023147_36140</name>
</gene>
<dbReference type="InterPro" id="IPR038732">
    <property type="entry name" value="HpyO/CreE_NAD-binding"/>
</dbReference>
<protein>
    <submittedName>
        <fullName evidence="2">FAD/NAD(P)-binding protein</fullName>
    </submittedName>
</protein>
<keyword evidence="3" id="KW-1185">Reference proteome</keyword>
<dbReference type="EMBL" id="BAABFR010000067">
    <property type="protein sequence ID" value="GAA4399142.1"/>
    <property type="molecule type" value="Genomic_DNA"/>
</dbReference>
<proteinExistence type="predicted"/>
<evidence type="ECO:0000313" key="3">
    <source>
        <dbReference type="Proteomes" id="UP001500635"/>
    </source>
</evidence>
<dbReference type="RefSeq" id="WP_344998574.1">
    <property type="nucleotide sequence ID" value="NZ_BAABFR010000067.1"/>
</dbReference>